<keyword evidence="1" id="KW-0378">Hydrolase</keyword>
<evidence type="ECO:0000313" key="1">
    <source>
        <dbReference type="EMBL" id="KMO83074.1"/>
    </source>
</evidence>
<organism evidence="1 2">
    <name type="scientific">Mycolicibacterium chubuense</name>
    <name type="common">Mycobacterium chubuense</name>
    <dbReference type="NCBI Taxonomy" id="1800"/>
    <lineage>
        <taxon>Bacteria</taxon>
        <taxon>Bacillati</taxon>
        <taxon>Actinomycetota</taxon>
        <taxon>Actinomycetes</taxon>
        <taxon>Mycobacteriales</taxon>
        <taxon>Mycobacteriaceae</taxon>
        <taxon>Mycolicibacterium</taxon>
    </lineage>
</organism>
<dbReference type="EMBL" id="JYNX01000025">
    <property type="protein sequence ID" value="KMO83074.1"/>
    <property type="molecule type" value="Genomic_DNA"/>
</dbReference>
<name>A0A0J6WKE3_MYCCU</name>
<dbReference type="Proteomes" id="UP000036176">
    <property type="component" value="Unassembled WGS sequence"/>
</dbReference>
<accession>A0A0J6WKE3</accession>
<dbReference type="PATRIC" id="fig|1800.3.peg.1339"/>
<dbReference type="InterPro" id="IPR029058">
    <property type="entry name" value="AB_hydrolase_fold"/>
</dbReference>
<reference evidence="1 2" key="1">
    <citation type="journal article" date="2015" name="Genome Biol. Evol.">
        <title>Characterization of Three Mycobacterium spp. with Potential Use in Bioremediation by Genome Sequencing and Comparative Genomics.</title>
        <authorList>
            <person name="Das S."/>
            <person name="Pettersson B.M."/>
            <person name="Behra P.R."/>
            <person name="Ramesh M."/>
            <person name="Dasgupta S."/>
            <person name="Bhattacharya A."/>
            <person name="Kirsebom L.A."/>
        </authorList>
    </citation>
    <scope>NUCLEOTIDE SEQUENCE [LARGE SCALE GENOMIC DNA]</scope>
    <source>
        <strain evidence="1 2">DSM 44219</strain>
    </source>
</reference>
<dbReference type="SUPFAM" id="SSF53474">
    <property type="entry name" value="alpha/beta-Hydrolases"/>
    <property type="match status" value="1"/>
</dbReference>
<comment type="caution">
    <text evidence="1">The sequence shown here is derived from an EMBL/GenBank/DDBJ whole genome shotgun (WGS) entry which is preliminary data.</text>
</comment>
<dbReference type="AlphaFoldDB" id="A0A0J6WKE3"/>
<dbReference type="Gene3D" id="3.40.50.1820">
    <property type="entry name" value="alpha/beta hydrolase"/>
    <property type="match status" value="1"/>
</dbReference>
<evidence type="ECO:0000313" key="2">
    <source>
        <dbReference type="Proteomes" id="UP000036176"/>
    </source>
</evidence>
<sequence>MQADWYFPEDADESTRLIYFQHGFLASGPIYSYTIAHLAERTDSIIVAPSLSSNFFSPSAEWVGGSTVQRAVADLFVGDRAALTESASAAAGYDVSLPEKFVLVGHSAGGTLVTSVAGFLADNGAIADLQGIVILDGVEPAGSPFVSSALSKLRGADYRPIYLISSDRYFWSRNGDMADKLQLARPEDFNGVNLVGGRHIDYMLGGNKIIQFAEYLTAGFSKPQNIDAAEILMAGWVNDLFSGTQSQGVYGSPGEQISIPTPAGTADAVVLPLGYPARPVWNPVLEAVLTAIFDFGGRNWFVYEPLPGHGVPVGGQAIRACAVSSCFR</sequence>
<keyword evidence="2" id="KW-1185">Reference proteome</keyword>
<dbReference type="GO" id="GO:0016787">
    <property type="term" value="F:hydrolase activity"/>
    <property type="evidence" value="ECO:0007669"/>
    <property type="project" value="UniProtKB-KW"/>
</dbReference>
<proteinExistence type="predicted"/>
<gene>
    <name evidence="1" type="ORF">MCHUDSM44219_01331</name>
</gene>
<protein>
    <submittedName>
        <fullName evidence="1">Alpha/beta hydrolase family protein</fullName>
    </submittedName>
</protein>